<proteinExistence type="predicted"/>
<evidence type="ECO:0000313" key="1">
    <source>
        <dbReference type="EMBL" id="APC17683.1"/>
    </source>
</evidence>
<dbReference type="Proteomes" id="UP000182567">
    <property type="component" value="Chromosome"/>
</dbReference>
<dbReference type="EMBL" id="CP017886">
    <property type="protein sequence ID" value="APC17683.1"/>
    <property type="molecule type" value="Genomic_DNA"/>
</dbReference>
<name>A0A1J0EP24_9PSED</name>
<dbReference type="InterPro" id="IPR049810">
    <property type="entry name" value="S6_alt_immun-like"/>
</dbReference>
<dbReference type="GeneID" id="46910330"/>
<dbReference type="AlphaFoldDB" id="A0A1J0EP24"/>
<accession>A0A1J0EP24</accession>
<dbReference type="NCBIfam" id="NF040643">
    <property type="entry name" value="S6_alt_immun"/>
    <property type="match status" value="1"/>
</dbReference>
<gene>
    <name evidence="1" type="ORF">BLL42_18825</name>
</gene>
<evidence type="ECO:0000313" key="2">
    <source>
        <dbReference type="Proteomes" id="UP000182567"/>
    </source>
</evidence>
<organism evidence="1 2">
    <name type="scientific">Pseudomonas frederiksbergensis</name>
    <dbReference type="NCBI Taxonomy" id="104087"/>
    <lineage>
        <taxon>Bacteria</taxon>
        <taxon>Pseudomonadati</taxon>
        <taxon>Pseudomonadota</taxon>
        <taxon>Gammaproteobacteria</taxon>
        <taxon>Pseudomonadales</taxon>
        <taxon>Pseudomonadaceae</taxon>
        <taxon>Pseudomonas</taxon>
    </lineage>
</organism>
<sequence>MYLCISGFLPDSAEDDSLHFELDLDGSFNDEIVQLLGHRNLNAMAEGEWLLADEQAAQISKIIGQSLPTHLKLFIGVEA</sequence>
<protein>
    <submittedName>
        <fullName evidence="1">Uncharacterized protein</fullName>
    </submittedName>
</protein>
<dbReference type="OrthoDB" id="6937788at2"/>
<dbReference type="RefSeq" id="WP_071553488.1">
    <property type="nucleotide sequence ID" value="NZ_CP017886.1"/>
</dbReference>
<reference evidence="2" key="1">
    <citation type="submission" date="2016-10" db="EMBL/GenBank/DDBJ databases">
        <title>Pseudomonas frederiksbergensis ERGS4:02 complete genome.</title>
        <authorList>
            <person name="Kumar R."/>
            <person name="Acharya V."/>
            <person name="Singh D."/>
        </authorList>
    </citation>
    <scope>NUCLEOTIDE SEQUENCE [LARGE SCALE GENOMIC DNA]</scope>
    <source>
        <strain evidence="2">ERGS4:02</strain>
    </source>
</reference>